<keyword evidence="2" id="KW-0614">Plasmid</keyword>
<dbReference type="PROSITE" id="PS51257">
    <property type="entry name" value="PROKAR_LIPOPROTEIN"/>
    <property type="match status" value="1"/>
</dbReference>
<accession>E0S3I3</accession>
<keyword evidence="1" id="KW-0472">Membrane</keyword>
<dbReference type="KEGG" id="bpb:bpr_II024"/>
<dbReference type="EMBL" id="CP001812">
    <property type="protein sequence ID" value="ADL35965.1"/>
    <property type="molecule type" value="Genomic_DNA"/>
</dbReference>
<reference evidence="2 3" key="1">
    <citation type="journal article" date="2010" name="PLoS ONE">
        <title>The glycobiome of the rumen bacterium Butyrivibrio proteoclasticus B316(T) highlights adaptation to a polysaccharide-rich environment.</title>
        <authorList>
            <person name="Kelly W.J."/>
            <person name="Leahy S.C."/>
            <person name="Altermann E."/>
            <person name="Yeoman C.J."/>
            <person name="Dunne J.C."/>
            <person name="Kong Z."/>
            <person name="Pacheco D.M."/>
            <person name="Li D."/>
            <person name="Noel S.J."/>
            <person name="Moon C.D."/>
            <person name="Cookson A.L."/>
            <person name="Attwood G.T."/>
        </authorList>
    </citation>
    <scope>NUCLEOTIDE SEQUENCE [LARGE SCALE GENOMIC DNA]</scope>
    <source>
        <strain evidence="3">ATCC 51982 / DSM 14932 / B316</strain>
        <plasmid evidence="3">Plasmid pCY360</plasmid>
    </source>
</reference>
<evidence type="ECO:0000313" key="2">
    <source>
        <dbReference type="EMBL" id="ADL35965.1"/>
    </source>
</evidence>
<name>E0S3I3_BUTPB</name>
<dbReference type="AlphaFoldDB" id="E0S3I3"/>
<dbReference type="RefSeq" id="WP_013282615.1">
    <property type="nucleotide sequence ID" value="NC_014389.1"/>
</dbReference>
<evidence type="ECO:0008006" key="4">
    <source>
        <dbReference type="Google" id="ProtNLM"/>
    </source>
</evidence>
<dbReference type="HOGENOM" id="CLU_932795_0_0_9"/>
<evidence type="ECO:0000313" key="3">
    <source>
        <dbReference type="Proteomes" id="UP000001299"/>
    </source>
</evidence>
<organism evidence="2 3">
    <name type="scientific">Butyrivibrio proteoclasticus (strain ATCC 51982 / DSM 14932 / B316)</name>
    <name type="common">Clostridium proteoclasticum</name>
    <dbReference type="NCBI Taxonomy" id="515622"/>
    <lineage>
        <taxon>Bacteria</taxon>
        <taxon>Bacillati</taxon>
        <taxon>Bacillota</taxon>
        <taxon>Clostridia</taxon>
        <taxon>Lachnospirales</taxon>
        <taxon>Lachnospiraceae</taxon>
        <taxon>Butyrivibrio</taxon>
    </lineage>
</organism>
<dbReference type="Proteomes" id="UP000001299">
    <property type="component" value="Plasmid pCY360"/>
</dbReference>
<keyword evidence="3" id="KW-1185">Reference proteome</keyword>
<protein>
    <recommendedName>
        <fullName evidence="4">DUF4349 domain-containing protein</fullName>
    </recommendedName>
</protein>
<keyword evidence="1" id="KW-1133">Transmembrane helix</keyword>
<feature type="transmembrane region" description="Helical" evidence="1">
    <location>
        <begin position="248"/>
        <end position="270"/>
    </location>
</feature>
<proteinExistence type="predicted"/>
<evidence type="ECO:0000256" key="1">
    <source>
        <dbReference type="SAM" id="Phobius"/>
    </source>
</evidence>
<keyword evidence="1" id="KW-0812">Transmembrane</keyword>
<geneLocation type="plasmid" evidence="2 3">
    <name>pCY360</name>
</geneLocation>
<sequence length="298" mass="34163">MKKKFLFIPIVIAAIVSGCGSSYVSPENGGPGAYMATESVNMDSLMVSKSSSSGTGGDYSETIITGDFADYSYTFRANGETKKTKKEMLSYYEDVQKLVDENGGYIEDVDNRYNAYVVAYDDKYISDTEKNYSASGSLSFTVQIPKDKISLITDNLESFCQDNNFVVTTYNQKITNYKNYKIVDSYDDDDYLNGDVITKEELDRRLKYASLYVNIDYNIPRLSIMKFRFGVRQVWNDFWMAAGEAIQVFLIIALGLFILFGEAILFYKLWKKMVYKHRRKKPEYYPAKHVVVDKEENN</sequence>
<gene>
    <name evidence="2" type="ordered locus">bpr_II024</name>
</gene>